<gene>
    <name evidence="2" type="ORF">MFMK1_001838</name>
</gene>
<protein>
    <submittedName>
        <fullName evidence="2">Uncharacterized protein</fullName>
    </submittedName>
</protein>
<organism evidence="2 3">
    <name type="scientific">Metallumcola ferriviriculae</name>
    <dbReference type="NCBI Taxonomy" id="3039180"/>
    <lineage>
        <taxon>Bacteria</taxon>
        <taxon>Bacillati</taxon>
        <taxon>Bacillota</taxon>
        <taxon>Clostridia</taxon>
        <taxon>Neomoorellales</taxon>
        <taxon>Desulfitibacteraceae</taxon>
        <taxon>Metallumcola</taxon>
    </lineage>
</organism>
<dbReference type="RefSeq" id="WP_366924836.1">
    <property type="nucleotide sequence ID" value="NZ_CP121694.1"/>
</dbReference>
<keyword evidence="1" id="KW-0812">Transmembrane</keyword>
<keyword evidence="1" id="KW-0472">Membrane</keyword>
<evidence type="ECO:0000313" key="3">
    <source>
        <dbReference type="Proteomes" id="UP001329915"/>
    </source>
</evidence>
<proteinExistence type="predicted"/>
<keyword evidence="1" id="KW-1133">Transmembrane helix</keyword>
<reference evidence="2 3" key="1">
    <citation type="submission" date="2023-04" db="EMBL/GenBank/DDBJ databases">
        <authorList>
            <person name="Hsu D."/>
        </authorList>
    </citation>
    <scope>NUCLEOTIDE SEQUENCE [LARGE SCALE GENOMIC DNA]</scope>
    <source>
        <strain evidence="2 3">MK1</strain>
    </source>
</reference>
<evidence type="ECO:0000256" key="1">
    <source>
        <dbReference type="SAM" id="Phobius"/>
    </source>
</evidence>
<keyword evidence="3" id="KW-1185">Reference proteome</keyword>
<sequence length="49" mass="5336">MDVLAIMFGMAAGAEKFGEKTVGYFGLAVASLFYLAVITTFATAMIFYW</sequence>
<feature type="transmembrane region" description="Helical" evidence="1">
    <location>
        <begin position="24"/>
        <end position="48"/>
    </location>
</feature>
<dbReference type="KEGG" id="dbc:MFMK1_001838"/>
<name>A0AAU0UN84_9FIRM</name>
<accession>A0AAU0UN84</accession>
<dbReference type="Proteomes" id="UP001329915">
    <property type="component" value="Chromosome"/>
</dbReference>
<dbReference type="EMBL" id="CP121694">
    <property type="protein sequence ID" value="WRO22017.1"/>
    <property type="molecule type" value="Genomic_DNA"/>
</dbReference>
<evidence type="ECO:0000313" key="2">
    <source>
        <dbReference type="EMBL" id="WRO22017.1"/>
    </source>
</evidence>
<dbReference type="AlphaFoldDB" id="A0AAU0UN84"/>